<evidence type="ECO:0000313" key="5">
    <source>
        <dbReference type="EMBL" id="KYP76597.1"/>
    </source>
</evidence>
<dbReference type="SMART" id="SM00054">
    <property type="entry name" value="EFh"/>
    <property type="match status" value="2"/>
</dbReference>
<evidence type="ECO:0000259" key="4">
    <source>
        <dbReference type="PROSITE" id="PS50222"/>
    </source>
</evidence>
<dbReference type="InterPro" id="IPR039647">
    <property type="entry name" value="EF_hand_pair_protein_CML-like"/>
</dbReference>
<dbReference type="CDD" id="cd00051">
    <property type="entry name" value="EFh"/>
    <property type="match status" value="1"/>
</dbReference>
<dbReference type="GO" id="GO:0005509">
    <property type="term" value="F:calcium ion binding"/>
    <property type="evidence" value="ECO:0007669"/>
    <property type="project" value="InterPro"/>
</dbReference>
<organism evidence="5 6">
    <name type="scientific">Cajanus cajan</name>
    <name type="common">Pigeon pea</name>
    <name type="synonym">Cajanus indicus</name>
    <dbReference type="NCBI Taxonomy" id="3821"/>
    <lineage>
        <taxon>Eukaryota</taxon>
        <taxon>Viridiplantae</taxon>
        <taxon>Streptophyta</taxon>
        <taxon>Embryophyta</taxon>
        <taxon>Tracheophyta</taxon>
        <taxon>Spermatophyta</taxon>
        <taxon>Magnoliopsida</taxon>
        <taxon>eudicotyledons</taxon>
        <taxon>Gunneridae</taxon>
        <taxon>Pentapetalae</taxon>
        <taxon>rosids</taxon>
        <taxon>fabids</taxon>
        <taxon>Fabales</taxon>
        <taxon>Fabaceae</taxon>
        <taxon>Papilionoideae</taxon>
        <taxon>50 kb inversion clade</taxon>
        <taxon>NPAAA clade</taxon>
        <taxon>indigoferoid/millettioid clade</taxon>
        <taxon>Phaseoleae</taxon>
        <taxon>Cajanus</taxon>
    </lineage>
</organism>
<dbReference type="SUPFAM" id="SSF47473">
    <property type="entry name" value="EF-hand"/>
    <property type="match status" value="1"/>
</dbReference>
<keyword evidence="6" id="KW-1185">Reference proteome</keyword>
<evidence type="ECO:0000256" key="2">
    <source>
        <dbReference type="ARBA" id="ARBA00022737"/>
    </source>
</evidence>
<feature type="domain" description="EF-hand" evidence="4">
    <location>
        <begin position="68"/>
        <end position="102"/>
    </location>
</feature>
<keyword evidence="1" id="KW-0479">Metal-binding</keyword>
<dbReference type="PROSITE" id="PS00018">
    <property type="entry name" value="EF_HAND_1"/>
    <property type="match status" value="1"/>
</dbReference>
<dbReference type="InterPro" id="IPR002048">
    <property type="entry name" value="EF_hand_dom"/>
</dbReference>
<evidence type="ECO:0000256" key="1">
    <source>
        <dbReference type="ARBA" id="ARBA00022723"/>
    </source>
</evidence>
<evidence type="ECO:0000313" key="6">
    <source>
        <dbReference type="Proteomes" id="UP000075243"/>
    </source>
</evidence>
<dbReference type="PANTHER" id="PTHR10891">
    <property type="entry name" value="EF-HAND CALCIUM-BINDING DOMAIN CONTAINING PROTEIN"/>
    <property type="match status" value="1"/>
</dbReference>
<feature type="domain" description="EF-hand" evidence="4">
    <location>
        <begin position="32"/>
        <end position="67"/>
    </location>
</feature>
<dbReference type="FunFam" id="1.10.238.10:FF:000178">
    <property type="entry name" value="Calmodulin-2 A"/>
    <property type="match status" value="1"/>
</dbReference>
<keyword evidence="2" id="KW-0677">Repeat</keyword>
<dbReference type="EMBL" id="CM003603">
    <property type="protein sequence ID" value="KYP76597.1"/>
    <property type="molecule type" value="Genomic_DNA"/>
</dbReference>
<dbReference type="OMA" id="MEINAAM"/>
<dbReference type="Proteomes" id="UP000075243">
    <property type="component" value="Chromosome 1"/>
</dbReference>
<dbReference type="InterPro" id="IPR011992">
    <property type="entry name" value="EF-hand-dom_pair"/>
</dbReference>
<dbReference type="Gramene" id="C.cajan_20244.t">
    <property type="protein sequence ID" value="C.cajan_20244.t.cds1"/>
    <property type="gene ID" value="C.cajan_20244"/>
</dbReference>
<reference evidence="5 6" key="1">
    <citation type="journal article" date="2012" name="Nat. Biotechnol.">
        <title>Draft genome sequence of pigeonpea (Cajanus cajan), an orphan legume crop of resource-poor farmers.</title>
        <authorList>
            <person name="Varshney R.K."/>
            <person name="Chen W."/>
            <person name="Li Y."/>
            <person name="Bharti A.K."/>
            <person name="Saxena R.K."/>
            <person name="Schlueter J.A."/>
            <person name="Donoghue M.T."/>
            <person name="Azam S."/>
            <person name="Fan G."/>
            <person name="Whaley A.M."/>
            <person name="Farmer A.D."/>
            <person name="Sheridan J."/>
            <person name="Iwata A."/>
            <person name="Tuteja R."/>
            <person name="Penmetsa R.V."/>
            <person name="Wu W."/>
            <person name="Upadhyaya H.D."/>
            <person name="Yang S.P."/>
            <person name="Shah T."/>
            <person name="Saxena K.B."/>
            <person name="Michael T."/>
            <person name="McCombie W.R."/>
            <person name="Yang B."/>
            <person name="Zhang G."/>
            <person name="Yang H."/>
            <person name="Wang J."/>
            <person name="Spillane C."/>
            <person name="Cook D.R."/>
            <person name="May G.D."/>
            <person name="Xu X."/>
            <person name="Jackson S.A."/>
        </authorList>
    </citation>
    <scope>NUCLEOTIDE SEQUENCE [LARGE SCALE GENOMIC DNA]</scope>
    <source>
        <strain evidence="6">cv. Asha</strain>
    </source>
</reference>
<protein>
    <submittedName>
        <fullName evidence="5">Calcium-binding protein CML30</fullName>
    </submittedName>
</protein>
<evidence type="ECO:0000256" key="3">
    <source>
        <dbReference type="ARBA" id="ARBA00022837"/>
    </source>
</evidence>
<proteinExistence type="predicted"/>
<dbReference type="Gene3D" id="1.10.238.10">
    <property type="entry name" value="EF-hand"/>
    <property type="match status" value="1"/>
</dbReference>
<dbReference type="Pfam" id="PF13499">
    <property type="entry name" value="EF-hand_7"/>
    <property type="match status" value="1"/>
</dbReference>
<accession>A0A151UB93</accession>
<dbReference type="AlphaFoldDB" id="A0A151UB93"/>
<dbReference type="GO" id="GO:0043226">
    <property type="term" value="C:organelle"/>
    <property type="evidence" value="ECO:0007669"/>
    <property type="project" value="UniProtKB-ARBA"/>
</dbReference>
<sequence>MKKLGISVEVEGGRIGDFGEQEISDMFENEVVSVGELEEAFNVFDENKDGYIDAEELRRVLCCLGSEKDIVQCQKMINVVDQNGDELIDLNEFFMLMEQSFG</sequence>
<dbReference type="STRING" id="3821.A0A151UB93"/>
<dbReference type="InterPro" id="IPR018247">
    <property type="entry name" value="EF_Hand_1_Ca_BS"/>
</dbReference>
<gene>
    <name evidence="5" type="ORF">KK1_020845</name>
</gene>
<name>A0A151UB93_CAJCA</name>
<keyword evidence="3" id="KW-0106">Calcium</keyword>
<dbReference type="PROSITE" id="PS50222">
    <property type="entry name" value="EF_HAND_2"/>
    <property type="match status" value="2"/>
</dbReference>